<dbReference type="STRING" id="395495.Lcho_3060"/>
<evidence type="ECO:0000256" key="1">
    <source>
        <dbReference type="SAM" id="Phobius"/>
    </source>
</evidence>
<proteinExistence type="predicted"/>
<keyword evidence="3" id="KW-1185">Reference proteome</keyword>
<keyword evidence="1" id="KW-0472">Membrane</keyword>
<keyword evidence="1" id="KW-0812">Transmembrane</keyword>
<dbReference type="RefSeq" id="WP_012348071.1">
    <property type="nucleotide sequence ID" value="NC_010524.1"/>
</dbReference>
<sequence length="154" mass="15162" precursor="true">MNTNPLSALRKACHHVVLAGLIAGATLLSPAAARAHGGDPVDASAASALSLSLPVAVVASAPVAILAGGVVLTVVAVQASAVGTVWVLERASDGARVVLRFSGHVAHGTSAAVGATVMVTAMSAGVLLSAAGELLCFVPNQIGTSLLHNERIAY</sequence>
<evidence type="ECO:0000313" key="2">
    <source>
        <dbReference type="EMBL" id="ACB35320.1"/>
    </source>
</evidence>
<dbReference type="Proteomes" id="UP000001693">
    <property type="component" value="Chromosome"/>
</dbReference>
<organism evidence="2 3">
    <name type="scientific">Leptothrix cholodnii (strain ATCC 51168 / LMG 8142 / SP-6)</name>
    <name type="common">Leptothrix discophora (strain SP-6)</name>
    <dbReference type="NCBI Taxonomy" id="395495"/>
    <lineage>
        <taxon>Bacteria</taxon>
        <taxon>Pseudomonadati</taxon>
        <taxon>Pseudomonadota</taxon>
        <taxon>Betaproteobacteria</taxon>
        <taxon>Burkholderiales</taxon>
        <taxon>Sphaerotilaceae</taxon>
        <taxon>Leptothrix</taxon>
    </lineage>
</organism>
<dbReference type="eggNOG" id="ENOG503164Z">
    <property type="taxonomic scope" value="Bacteria"/>
</dbReference>
<keyword evidence="1" id="KW-1133">Transmembrane helix</keyword>
<evidence type="ECO:0000313" key="3">
    <source>
        <dbReference type="Proteomes" id="UP000001693"/>
    </source>
</evidence>
<accession>B1Y039</accession>
<dbReference type="OrthoDB" id="5986644at2"/>
<gene>
    <name evidence="2" type="ordered locus">Lcho_3060</name>
</gene>
<name>B1Y039_LEPCP</name>
<reference evidence="2 3" key="1">
    <citation type="submission" date="2008-03" db="EMBL/GenBank/DDBJ databases">
        <title>Complete sequence of Leptothrix cholodnii SP-6.</title>
        <authorList>
            <consortium name="US DOE Joint Genome Institute"/>
            <person name="Copeland A."/>
            <person name="Lucas S."/>
            <person name="Lapidus A."/>
            <person name="Glavina del Rio T."/>
            <person name="Dalin E."/>
            <person name="Tice H."/>
            <person name="Bruce D."/>
            <person name="Goodwin L."/>
            <person name="Pitluck S."/>
            <person name="Chertkov O."/>
            <person name="Brettin T."/>
            <person name="Detter J.C."/>
            <person name="Han C."/>
            <person name="Kuske C.R."/>
            <person name="Schmutz J."/>
            <person name="Larimer F."/>
            <person name="Land M."/>
            <person name="Hauser L."/>
            <person name="Kyrpides N."/>
            <person name="Lykidis A."/>
            <person name="Emerson D."/>
            <person name="Richardson P."/>
        </authorList>
    </citation>
    <scope>NUCLEOTIDE SEQUENCE [LARGE SCALE GENOMIC DNA]</scope>
    <source>
        <strain evidence="3">ATCC 51168 / LMG 8142 / SP-6</strain>
    </source>
</reference>
<feature type="transmembrane region" description="Helical" evidence="1">
    <location>
        <begin position="59"/>
        <end position="88"/>
    </location>
</feature>
<dbReference type="KEGG" id="lch:Lcho_3060"/>
<dbReference type="EMBL" id="CP001013">
    <property type="protein sequence ID" value="ACB35320.1"/>
    <property type="molecule type" value="Genomic_DNA"/>
</dbReference>
<dbReference type="HOGENOM" id="CLU_134839_0_0_4"/>
<protein>
    <submittedName>
        <fullName evidence="2">Uncharacterized protein</fullName>
    </submittedName>
</protein>
<dbReference type="AlphaFoldDB" id="B1Y039"/>